<keyword evidence="2" id="KW-1185">Reference proteome</keyword>
<gene>
    <name evidence="1" type="ORF">DSM104443_00931</name>
</gene>
<evidence type="ECO:0000313" key="1">
    <source>
        <dbReference type="EMBL" id="QJR09881.1"/>
    </source>
</evidence>
<dbReference type="KEGG" id="uru:DSM104443_00931"/>
<organism evidence="1 2">
    <name type="scientific">Usitatibacter rugosus</name>
    <dbReference type="NCBI Taxonomy" id="2732067"/>
    <lineage>
        <taxon>Bacteria</taxon>
        <taxon>Pseudomonadati</taxon>
        <taxon>Pseudomonadota</taxon>
        <taxon>Betaproteobacteria</taxon>
        <taxon>Nitrosomonadales</taxon>
        <taxon>Usitatibacteraceae</taxon>
        <taxon>Usitatibacter</taxon>
    </lineage>
</organism>
<dbReference type="Proteomes" id="UP000501534">
    <property type="component" value="Chromosome"/>
</dbReference>
<dbReference type="AlphaFoldDB" id="A0A6M4GRK5"/>
<name>A0A6M4GRK5_9PROT</name>
<accession>A0A6M4GRK5</accession>
<evidence type="ECO:0000313" key="2">
    <source>
        <dbReference type="Proteomes" id="UP000501534"/>
    </source>
</evidence>
<sequence length="113" mass="12280">MRTYEGYGCKMAREPPVNHLTGRADVAPYDPQMAKFNVLASVVPTRLGGYLVMVATAPRTAWPLSGELDEVTAAKKDEAESVCRTMIDTAIAKIEGRGDEVSGIIGPYWPVHD</sequence>
<reference evidence="1 2" key="1">
    <citation type="submission" date="2020-04" db="EMBL/GenBank/DDBJ databases">
        <title>Usitatibacter rugosus gen. nov., sp. nov. and Usitatibacter palustris sp. nov., novel members of Usitatibacteraceae fam. nov. within the order Nitrosomonadales isolated from soil.</title>
        <authorList>
            <person name="Huber K.J."/>
            <person name="Neumann-Schaal M."/>
            <person name="Geppert A."/>
            <person name="Luckner M."/>
            <person name="Wanner G."/>
            <person name="Overmann J."/>
        </authorList>
    </citation>
    <scope>NUCLEOTIDE SEQUENCE [LARGE SCALE GENOMIC DNA]</scope>
    <source>
        <strain evidence="1 2">0125_3</strain>
    </source>
</reference>
<proteinExistence type="predicted"/>
<protein>
    <submittedName>
        <fullName evidence="1">Uncharacterized protein</fullName>
    </submittedName>
</protein>
<dbReference type="EMBL" id="CP053069">
    <property type="protein sequence ID" value="QJR09881.1"/>
    <property type="molecule type" value="Genomic_DNA"/>
</dbReference>